<organism evidence="11 12">
    <name type="scientific">Paenibacillus mendelii</name>
    <dbReference type="NCBI Taxonomy" id="206163"/>
    <lineage>
        <taxon>Bacteria</taxon>
        <taxon>Bacillati</taxon>
        <taxon>Bacillota</taxon>
        <taxon>Bacilli</taxon>
        <taxon>Bacillales</taxon>
        <taxon>Paenibacillaceae</taxon>
        <taxon>Paenibacillus</taxon>
    </lineage>
</organism>
<keyword evidence="12" id="KW-1185">Reference proteome</keyword>
<evidence type="ECO:0000256" key="3">
    <source>
        <dbReference type="ARBA" id="ARBA00022801"/>
    </source>
</evidence>
<evidence type="ECO:0000256" key="2">
    <source>
        <dbReference type="ARBA" id="ARBA00022729"/>
    </source>
</evidence>
<keyword evidence="4" id="KW-0133">Cell shape</keyword>
<keyword evidence="8" id="KW-0812">Transmembrane</keyword>
<protein>
    <submittedName>
        <fullName evidence="11">D-alanyl-D-alanine carboxypeptidase family protein</fullName>
        <ecNumber evidence="11">3.4.-.-</ecNumber>
    </submittedName>
</protein>
<accession>A0ABV6J377</accession>
<dbReference type="EC" id="3.4.-.-" evidence="11"/>
<dbReference type="PANTHER" id="PTHR21581">
    <property type="entry name" value="D-ALANYL-D-ALANINE CARBOXYPEPTIDASE"/>
    <property type="match status" value="1"/>
</dbReference>
<feature type="domain" description="Peptidase S11 D-alanyl-D-alanine carboxypeptidase A N-terminal" evidence="10">
    <location>
        <begin position="43"/>
        <end position="268"/>
    </location>
</feature>
<dbReference type="InterPro" id="IPR001967">
    <property type="entry name" value="Peptidase_S11_N"/>
</dbReference>
<sequence>MMPPQYLRSLFLVVVLACSQLWTMPLTAAEGESKGGAEEELIAEPVLQAESAILMDAKTGAVLYALNADKPLYPASITKIVTGIVALEAVTDLNSLVTVSKEARYEDGTRVFLAEGEQQTLENLIYGMLVNSGNDAATAIAEFIDGTKEKFAERMNTFVRDKAGATQSLFMNPSGLPDPLQVTTALDMAHIAQYAMKNEQFRTIVGTMKRPWAGAEWTSELINHNKLLGSYEGATGIKNGYTNAAGFTLVASAKRGEMELIGVILKAPTNNGIYADMRKLLDYGFQGFQLQKLFDSGQTYPQTAMMEAPSYVASEEIWAVIPQGEQPVIRVEPSGNVWVETSKGSTVAGKMTVIEPEAADEPALKNSKTISEETERQINLWLILVFFSWLIMNAFLVLIACLRYRRKRKYRSPEW</sequence>
<evidence type="ECO:0000256" key="8">
    <source>
        <dbReference type="SAM" id="Phobius"/>
    </source>
</evidence>
<dbReference type="RefSeq" id="WP_256555183.1">
    <property type="nucleotide sequence ID" value="NZ_JANHOF010000003.1"/>
</dbReference>
<dbReference type="Proteomes" id="UP001589818">
    <property type="component" value="Unassembled WGS sequence"/>
</dbReference>
<feature type="chain" id="PRO_5045808806" evidence="9">
    <location>
        <begin position="29"/>
        <end position="415"/>
    </location>
</feature>
<feature type="signal peptide" evidence="9">
    <location>
        <begin position="1"/>
        <end position="28"/>
    </location>
</feature>
<keyword evidence="6" id="KW-0961">Cell wall biogenesis/degradation</keyword>
<feature type="transmembrane region" description="Helical" evidence="8">
    <location>
        <begin position="380"/>
        <end position="402"/>
    </location>
</feature>
<dbReference type="InterPro" id="IPR012338">
    <property type="entry name" value="Beta-lactam/transpept-like"/>
</dbReference>
<evidence type="ECO:0000313" key="12">
    <source>
        <dbReference type="Proteomes" id="UP001589818"/>
    </source>
</evidence>
<dbReference type="EMBL" id="JBHLVF010000006">
    <property type="protein sequence ID" value="MFC0390338.1"/>
    <property type="molecule type" value="Genomic_DNA"/>
</dbReference>
<keyword evidence="8" id="KW-0472">Membrane</keyword>
<keyword evidence="2 9" id="KW-0732">Signal</keyword>
<keyword evidence="11" id="KW-0645">Protease</keyword>
<comment type="similarity">
    <text evidence="1 7">Belongs to the peptidase S11 family.</text>
</comment>
<proteinExistence type="inferred from homology"/>
<dbReference type="Gene3D" id="3.40.710.10">
    <property type="entry name" value="DD-peptidase/beta-lactamase superfamily"/>
    <property type="match status" value="1"/>
</dbReference>
<dbReference type="InterPro" id="IPR018044">
    <property type="entry name" value="Peptidase_S11"/>
</dbReference>
<evidence type="ECO:0000256" key="7">
    <source>
        <dbReference type="RuleBase" id="RU004016"/>
    </source>
</evidence>
<evidence type="ECO:0000259" key="10">
    <source>
        <dbReference type="Pfam" id="PF00768"/>
    </source>
</evidence>
<dbReference type="GO" id="GO:0004180">
    <property type="term" value="F:carboxypeptidase activity"/>
    <property type="evidence" value="ECO:0007669"/>
    <property type="project" value="UniProtKB-KW"/>
</dbReference>
<evidence type="ECO:0000256" key="1">
    <source>
        <dbReference type="ARBA" id="ARBA00007164"/>
    </source>
</evidence>
<dbReference type="Pfam" id="PF00768">
    <property type="entry name" value="Peptidase_S11"/>
    <property type="match status" value="1"/>
</dbReference>
<keyword evidence="5" id="KW-0573">Peptidoglycan synthesis</keyword>
<evidence type="ECO:0000256" key="9">
    <source>
        <dbReference type="SAM" id="SignalP"/>
    </source>
</evidence>
<evidence type="ECO:0000313" key="11">
    <source>
        <dbReference type="EMBL" id="MFC0390338.1"/>
    </source>
</evidence>
<evidence type="ECO:0000256" key="4">
    <source>
        <dbReference type="ARBA" id="ARBA00022960"/>
    </source>
</evidence>
<keyword evidence="11" id="KW-0121">Carboxypeptidase</keyword>
<keyword evidence="3 11" id="KW-0378">Hydrolase</keyword>
<reference evidence="11 12" key="1">
    <citation type="submission" date="2024-09" db="EMBL/GenBank/DDBJ databases">
        <authorList>
            <person name="Sun Q."/>
            <person name="Mori K."/>
        </authorList>
    </citation>
    <scope>NUCLEOTIDE SEQUENCE [LARGE SCALE GENOMIC DNA]</scope>
    <source>
        <strain evidence="11 12">CCM 4839</strain>
    </source>
</reference>
<comment type="caution">
    <text evidence="11">The sequence shown here is derived from an EMBL/GenBank/DDBJ whole genome shotgun (WGS) entry which is preliminary data.</text>
</comment>
<gene>
    <name evidence="11" type="ORF">ACFFJ8_02995</name>
</gene>
<name>A0ABV6J377_9BACL</name>
<keyword evidence="8" id="KW-1133">Transmembrane helix</keyword>
<evidence type="ECO:0000256" key="6">
    <source>
        <dbReference type="ARBA" id="ARBA00023316"/>
    </source>
</evidence>
<dbReference type="PRINTS" id="PR00725">
    <property type="entry name" value="DADACBPTASE1"/>
</dbReference>
<evidence type="ECO:0000256" key="5">
    <source>
        <dbReference type="ARBA" id="ARBA00022984"/>
    </source>
</evidence>
<dbReference type="SUPFAM" id="SSF56601">
    <property type="entry name" value="beta-lactamase/transpeptidase-like"/>
    <property type="match status" value="1"/>
</dbReference>
<dbReference type="PANTHER" id="PTHR21581:SF6">
    <property type="entry name" value="TRAFFICKING PROTEIN PARTICLE COMPLEX SUBUNIT 12"/>
    <property type="match status" value="1"/>
</dbReference>